<name>A0A2W2DWW5_9ACTN</name>
<comment type="caution">
    <text evidence="2">The sequence shown here is derived from an EMBL/GenBank/DDBJ whole genome shotgun (WGS) entry which is preliminary data.</text>
</comment>
<keyword evidence="3" id="KW-1185">Reference proteome</keyword>
<dbReference type="SUPFAM" id="SSF89372">
    <property type="entry name" value="Fucose-specific lectin"/>
    <property type="match status" value="1"/>
</dbReference>
<protein>
    <submittedName>
        <fullName evidence="2">Uncharacterized protein</fullName>
    </submittedName>
</protein>
<dbReference type="Proteomes" id="UP000248544">
    <property type="component" value="Unassembled WGS sequence"/>
</dbReference>
<evidence type="ECO:0000313" key="3">
    <source>
        <dbReference type="Proteomes" id="UP000248544"/>
    </source>
</evidence>
<organism evidence="2 3">
    <name type="scientific">Spongiactinospora gelatinilytica</name>
    <dbReference type="NCBI Taxonomy" id="2666298"/>
    <lineage>
        <taxon>Bacteria</taxon>
        <taxon>Bacillati</taxon>
        <taxon>Actinomycetota</taxon>
        <taxon>Actinomycetes</taxon>
        <taxon>Streptosporangiales</taxon>
        <taxon>Streptosporangiaceae</taxon>
        <taxon>Spongiactinospora</taxon>
    </lineage>
</organism>
<gene>
    <name evidence="2" type="ORF">C1I98_38985</name>
</gene>
<reference evidence="2 3" key="1">
    <citation type="submission" date="2018-01" db="EMBL/GenBank/DDBJ databases">
        <title>Draft genome sequence of Sphaerisporangium sp. 7K107.</title>
        <authorList>
            <person name="Sahin N."/>
            <person name="Saygin H."/>
            <person name="Ay H."/>
        </authorList>
    </citation>
    <scope>NUCLEOTIDE SEQUENCE [LARGE SCALE GENOMIC DNA]</scope>
    <source>
        <strain evidence="2 3">7K107</strain>
    </source>
</reference>
<proteinExistence type="predicted"/>
<evidence type="ECO:0000313" key="2">
    <source>
        <dbReference type="EMBL" id="PZG16386.1"/>
    </source>
</evidence>
<dbReference type="RefSeq" id="WP_111172200.1">
    <property type="nucleotide sequence ID" value="NZ_POUA01000737.1"/>
</dbReference>
<feature type="region of interest" description="Disordered" evidence="1">
    <location>
        <begin position="1"/>
        <end position="32"/>
    </location>
</feature>
<sequence length="382" mass="41382">MSLTVSQSIASTGGHSASSIDQSGLVYDMNTDPDPLRVSPAQGALERGDIVIVASAMNYNSIDVRRITVGFPVGPHAHSLTEHLEQIEATVNHQGTTWTPAHDPQEQQIVFTPPGGSAVIAPGSGATIQMRDIPVNHAVGTVPLGITVSWRRTGGSTWQDDSDLILVGKFPPDFRLSNLKASPLTLEHSGSVTLTWDASEGASYRLLYGTAEIDVTNVRRYTVNNLRQTTPFYLRGIAQSGNTTVERTLTAMVTVTVPDLEVTNLYVRGNLNARMMSNMMRTSYTTADGWGPPVPVNLHSGITIPGIAVHNDRLYCVHTPLIGDRLQWSVSIDGIDWRPGQPFDARSYDAPALASAGGLLHCVYRDADGTLRHTTFKDEVWT</sequence>
<feature type="compositionally biased region" description="Polar residues" evidence="1">
    <location>
        <begin position="1"/>
        <end position="22"/>
    </location>
</feature>
<dbReference type="EMBL" id="POUA01000737">
    <property type="protein sequence ID" value="PZG16386.1"/>
    <property type="molecule type" value="Genomic_DNA"/>
</dbReference>
<dbReference type="AlphaFoldDB" id="A0A2W2DWW5"/>
<accession>A0A2W2DWW5</accession>
<feature type="non-terminal residue" evidence="2">
    <location>
        <position position="382"/>
    </location>
</feature>
<evidence type="ECO:0000256" key="1">
    <source>
        <dbReference type="SAM" id="MobiDB-lite"/>
    </source>
</evidence>